<evidence type="ECO:0000256" key="5">
    <source>
        <dbReference type="SAM" id="MobiDB-lite"/>
    </source>
</evidence>
<evidence type="ECO:0000313" key="8">
    <source>
        <dbReference type="Proteomes" id="UP001283361"/>
    </source>
</evidence>
<dbReference type="InterPro" id="IPR017868">
    <property type="entry name" value="Filamin/ABP280_repeat-like"/>
</dbReference>
<feature type="repeat" description="Filamin" evidence="4">
    <location>
        <begin position="921"/>
        <end position="991"/>
    </location>
</feature>
<feature type="compositionally biased region" description="Low complexity" evidence="5">
    <location>
        <begin position="640"/>
        <end position="658"/>
    </location>
</feature>
<dbReference type="PROSITE" id="PS00019">
    <property type="entry name" value="ACTININ_1"/>
    <property type="match status" value="1"/>
</dbReference>
<keyword evidence="2" id="KW-0677">Repeat</keyword>
<evidence type="ECO:0000256" key="1">
    <source>
        <dbReference type="ARBA" id="ARBA00009238"/>
    </source>
</evidence>
<dbReference type="PANTHER" id="PTHR38537:SF16">
    <property type="entry name" value="CALPONIN-HOMOLOGY (CH) DOMAIN-CONTAINING PROTEIN"/>
    <property type="match status" value="1"/>
</dbReference>
<keyword evidence="3" id="KW-0009">Actin-binding</keyword>
<feature type="domain" description="Calponin-homology (CH)" evidence="6">
    <location>
        <begin position="134"/>
        <end position="237"/>
    </location>
</feature>
<dbReference type="InterPro" id="IPR044801">
    <property type="entry name" value="Filamin"/>
</dbReference>
<feature type="repeat" description="Filamin" evidence="4">
    <location>
        <begin position="1220"/>
        <end position="1321"/>
    </location>
</feature>
<feature type="compositionally biased region" description="Basic and acidic residues" evidence="5">
    <location>
        <begin position="625"/>
        <end position="636"/>
    </location>
</feature>
<dbReference type="InterPro" id="IPR001715">
    <property type="entry name" value="CH_dom"/>
</dbReference>
<feature type="compositionally biased region" description="Low complexity" evidence="5">
    <location>
        <begin position="487"/>
        <end position="496"/>
    </location>
</feature>
<name>A0AAE1A3I5_9GAST</name>
<dbReference type="PROSITE" id="PS50021">
    <property type="entry name" value="CH"/>
    <property type="match status" value="2"/>
</dbReference>
<dbReference type="InterPro" id="IPR036872">
    <property type="entry name" value="CH_dom_sf"/>
</dbReference>
<dbReference type="Pfam" id="PF00307">
    <property type="entry name" value="CH"/>
    <property type="match status" value="3"/>
</dbReference>
<evidence type="ECO:0000256" key="3">
    <source>
        <dbReference type="ARBA" id="ARBA00023203"/>
    </source>
</evidence>
<feature type="compositionally biased region" description="Basic and acidic residues" evidence="5">
    <location>
        <begin position="1776"/>
        <end position="1791"/>
    </location>
</feature>
<dbReference type="EMBL" id="JAWDGP010002704">
    <property type="protein sequence ID" value="KAK3780574.1"/>
    <property type="molecule type" value="Genomic_DNA"/>
</dbReference>
<feature type="compositionally biased region" description="Polar residues" evidence="5">
    <location>
        <begin position="611"/>
        <end position="621"/>
    </location>
</feature>
<protein>
    <recommendedName>
        <fullName evidence="6">Calponin-homology (CH) domain-containing protein</fullName>
    </recommendedName>
</protein>
<accession>A0AAE1A3I5</accession>
<comment type="caution">
    <text evidence="7">The sequence shown here is derived from an EMBL/GenBank/DDBJ whole genome shotgun (WGS) entry which is preliminary data.</text>
</comment>
<evidence type="ECO:0000259" key="6">
    <source>
        <dbReference type="PROSITE" id="PS50021"/>
    </source>
</evidence>
<feature type="compositionally biased region" description="Polar residues" evidence="5">
    <location>
        <begin position="1443"/>
        <end position="1452"/>
    </location>
</feature>
<gene>
    <name evidence="7" type="ORF">RRG08_037514</name>
</gene>
<dbReference type="Proteomes" id="UP001283361">
    <property type="component" value="Unassembled WGS sequence"/>
</dbReference>
<organism evidence="7 8">
    <name type="scientific">Elysia crispata</name>
    <name type="common">lettuce slug</name>
    <dbReference type="NCBI Taxonomy" id="231223"/>
    <lineage>
        <taxon>Eukaryota</taxon>
        <taxon>Metazoa</taxon>
        <taxon>Spiralia</taxon>
        <taxon>Lophotrochozoa</taxon>
        <taxon>Mollusca</taxon>
        <taxon>Gastropoda</taxon>
        <taxon>Heterobranchia</taxon>
        <taxon>Euthyneura</taxon>
        <taxon>Panpulmonata</taxon>
        <taxon>Sacoglossa</taxon>
        <taxon>Placobranchoidea</taxon>
        <taxon>Plakobranchidae</taxon>
        <taxon>Elysia</taxon>
    </lineage>
</organism>
<feature type="region of interest" description="Disordered" evidence="5">
    <location>
        <begin position="579"/>
        <end position="721"/>
    </location>
</feature>
<feature type="repeat" description="Filamin" evidence="4">
    <location>
        <begin position="1645"/>
        <end position="1733"/>
    </location>
</feature>
<dbReference type="InterPro" id="IPR001589">
    <property type="entry name" value="Actinin_actin-bd_CS"/>
</dbReference>
<dbReference type="SMART" id="SM00033">
    <property type="entry name" value="CH"/>
    <property type="match status" value="3"/>
</dbReference>
<feature type="repeat" description="Filamin" evidence="4">
    <location>
        <begin position="1130"/>
        <end position="1222"/>
    </location>
</feature>
<feature type="domain" description="Calponin-homology (CH)" evidence="6">
    <location>
        <begin position="22"/>
        <end position="127"/>
    </location>
</feature>
<feature type="region of interest" description="Disordered" evidence="5">
    <location>
        <begin position="446"/>
        <end position="551"/>
    </location>
</feature>
<dbReference type="Gene3D" id="1.10.418.10">
    <property type="entry name" value="Calponin-like domain"/>
    <property type="match status" value="3"/>
</dbReference>
<comment type="similarity">
    <text evidence="1">Belongs to the filamin family.</text>
</comment>
<dbReference type="PANTHER" id="PTHR38537">
    <property type="entry name" value="JITTERBUG, ISOFORM N"/>
    <property type="match status" value="1"/>
</dbReference>
<evidence type="ECO:0000256" key="2">
    <source>
        <dbReference type="ARBA" id="ARBA00022737"/>
    </source>
</evidence>
<evidence type="ECO:0000313" key="7">
    <source>
        <dbReference type="EMBL" id="KAK3780574.1"/>
    </source>
</evidence>
<proteinExistence type="inferred from homology"/>
<feature type="repeat" description="Filamin" evidence="4">
    <location>
        <begin position="1555"/>
        <end position="1635"/>
    </location>
</feature>
<dbReference type="SUPFAM" id="SSF47576">
    <property type="entry name" value="Calponin-homology domain, CH-domain"/>
    <property type="match status" value="2"/>
</dbReference>
<evidence type="ECO:0000256" key="4">
    <source>
        <dbReference type="PROSITE-ProRule" id="PRU00087"/>
    </source>
</evidence>
<feature type="compositionally biased region" description="Low complexity" evidence="5">
    <location>
        <begin position="591"/>
        <end position="606"/>
    </location>
</feature>
<dbReference type="InterPro" id="IPR001298">
    <property type="entry name" value="Filamin/ABP280_rpt"/>
</dbReference>
<feature type="repeat" description="Filamin" evidence="4">
    <location>
        <begin position="1448"/>
        <end position="1541"/>
    </location>
</feature>
<dbReference type="InterPro" id="IPR013783">
    <property type="entry name" value="Ig-like_fold"/>
</dbReference>
<dbReference type="SUPFAM" id="SSF81296">
    <property type="entry name" value="E set domains"/>
    <property type="match status" value="7"/>
</dbReference>
<dbReference type="GO" id="GO:0051015">
    <property type="term" value="F:actin filament binding"/>
    <property type="evidence" value="ECO:0007669"/>
    <property type="project" value="InterPro"/>
</dbReference>
<keyword evidence="8" id="KW-1185">Reference proteome</keyword>
<feature type="region of interest" description="Disordered" evidence="5">
    <location>
        <begin position="1766"/>
        <end position="1808"/>
    </location>
</feature>
<dbReference type="GO" id="GO:0030036">
    <property type="term" value="P:actin cytoskeleton organization"/>
    <property type="evidence" value="ECO:0007669"/>
    <property type="project" value="InterPro"/>
</dbReference>
<feature type="compositionally biased region" description="Low complexity" evidence="5">
    <location>
        <begin position="462"/>
        <end position="473"/>
    </location>
</feature>
<feature type="compositionally biased region" description="Low complexity" evidence="5">
    <location>
        <begin position="532"/>
        <end position="547"/>
    </location>
</feature>
<feature type="repeat" description="Filamin" evidence="4">
    <location>
        <begin position="1053"/>
        <end position="1132"/>
    </location>
</feature>
<reference evidence="7" key="1">
    <citation type="journal article" date="2023" name="G3 (Bethesda)">
        <title>A reference genome for the long-term kleptoplast-retaining sea slug Elysia crispata morphotype clarki.</title>
        <authorList>
            <person name="Eastman K.E."/>
            <person name="Pendleton A.L."/>
            <person name="Shaikh M.A."/>
            <person name="Suttiyut T."/>
            <person name="Ogas R."/>
            <person name="Tomko P."/>
            <person name="Gavelis G."/>
            <person name="Widhalm J.R."/>
            <person name="Wisecaver J.H."/>
        </authorList>
    </citation>
    <scope>NUCLEOTIDE SEQUENCE</scope>
    <source>
        <strain evidence="7">ECLA1</strain>
    </source>
</reference>
<dbReference type="Gene3D" id="2.60.40.10">
    <property type="entry name" value="Immunoglobulins"/>
    <property type="match status" value="8"/>
</dbReference>
<sequence>MNVANRSRQQALSSRNLGEWLQIQRNTFTNWVNESLRSRGIVIDDVRTDLSDGVTLVALVEALIKDRVPGAVPRPSNQYQKLQNITVALDALRKDGVKLINIDSSDIVAAELKLVLALVWALVHRYQVGGMALTQHKAWLLAWLHAVIPDCSVTNFTTDWNDGIALHALLDFCKPGLSSYWRTMNRLHRLENCQSAMKLARQNFNIPLVLRPENLASPDLDELSAITYLSYFTRVGGPGYDATLRKVAPRTLPVVVENFTGDWQDGQALVNLVRSAGGTVQTVDQTDKVDLIQAALDAGHQQLGIEPILSAKEITAQHSQHLGMMTYSSQYFRYSNVLPYEGYHLTEPKSPVANHVGYNGINGGPKDHVTVIRTNYNNRNSLKHLDNNHNSNYQYHNGHLTNNNVGLYSEVTKPLRLTSLFELITGIERLSAAQNKSSGIMTIEKHPSLHDRHTGSSFAKKSPLSTRLSSLSGLRDHTISRTMSVPRSSYDSSYSYEETRSTKPAFPPSHSFSSSSLKRDSGHVRKSLGQDSIHSSSPLHSNLSASSEISPDHRAVYRQGSTLGTYISLPRNEEITFPGGSGYLDRKSQLSPSISSFSPSAASSIFDSHHTPTNGFDSSPKNRFHREDHMRSDFYRRSTTKTSKSLHSPSSVSSSSNTPREAAHPSDAATRFRIKSADVKPMTSPRLSTSGYVRLEQHRDAKGKPLPHGPVSPRSDLSSLRGEETLTTGLAKLRPEESAVATVHTPPPYPVDAVNATSFYPDDVDYVHTYNKYNEMRHVSFIDYEVTTVYNDNDDVGSSHASTINSAPSTAPPVFHLLRKSDVHAARVEAPTTDQLKVDIYSVGVIIDSKMTGTFDPDKLKVEAVAPTGRVIRITGDGHYAAPFNSDEIGRWKVSMYYDGRYMDGCPIDVCDPSQVKIRDLQGGHVGKPNVFHVDCTQAGPGDLGVDVSLNGRPVSTHISPTSTSGYFKVNFTPFSPGPYEVNVHFNRAEVREGDVTFFDPDERQRKAVFIVRVDPKPDHVEVKASCDWEVDYITGKPFICHVTDATDISVYGMEDGTVCAHPELIADCTRVGEGDLTAEVTHNGRRFPCKVRKDRPCVYRVSFKPRGPGTYTIWVYYDGRPVKGSPFIQEIAELEKPTAHGDGLYRGVPGKPAIFTVDPRGFPGQVSVAVSGPSKPVSSQLEPQPDSTIKATYFPSERGPHTVHVKLDGKNIDGSPYHPLIVDPVNVRVSGGWRPYLDEKGLIPLKVNKEKHLPFDVSQAGPGELTSEIQGPNGKIPVTIDARNDGKHSVIFTPREEGKHYIHVNWGGYPLQNSPYMGYASHAPDEEDEFPNVRLVPISLHSPTHPASPRIPNGESFVDGPAPISRGVYSPVPQSQLCDPVLLYYGPLRPLNHVPTNQDNTFPRRQQPKPQRRVQVEMTPTPMPGYQEYPPSSPRSVSVRSINSQPLSPNGPQKVVLSGRGLKEAEVNVPAVFQVDGTQANPGKPQSYLQGVRDQLPVSVENVRPQVYKCTYIPERPGAYLLYVNWNDKPLKGSPYKVAIREPARPHQVMATLGKPNAVLGEDLEMRIDPRNAGPGQLTVRCTDPYGMDVPCRVAENYDGTKSLKITPTMPGRYHVDIQYDGTHIMGSPYAIDIKAANSGLLPVKCWGPGIENGIIPNFHSTFWVETTGAGAGDLRVRIMGPKGAFHVKMRKASQRDKIYQCFYDPIEPGIYTVHVQWSGVHVAGSPFQVLLATSENELERMQEVLNEGGTNSIINGNYNNHHHNNSFHLNSSRSDLDNDVPMRRSRDSRTSSSRPNTSAGRDIHAEDLNDILY</sequence>
<feature type="region of interest" description="Disordered" evidence="5">
    <location>
        <begin position="1395"/>
        <end position="1453"/>
    </location>
</feature>
<dbReference type="InterPro" id="IPR014756">
    <property type="entry name" value="Ig_E-set"/>
</dbReference>
<dbReference type="PROSITE" id="PS50194">
    <property type="entry name" value="FILAMIN_REPEAT"/>
    <property type="match status" value="7"/>
</dbReference>
<dbReference type="Pfam" id="PF00630">
    <property type="entry name" value="Filamin"/>
    <property type="match status" value="7"/>
</dbReference>
<dbReference type="PROSITE" id="PS00020">
    <property type="entry name" value="ACTININ_2"/>
    <property type="match status" value="1"/>
</dbReference>
<dbReference type="SMART" id="SM00557">
    <property type="entry name" value="IG_FLMN"/>
    <property type="match status" value="7"/>
</dbReference>